<proteinExistence type="predicted"/>
<dbReference type="InterPro" id="IPR025190">
    <property type="entry name" value="DUF4122"/>
</dbReference>
<feature type="transmembrane region" description="Helical" evidence="1">
    <location>
        <begin position="7"/>
        <end position="26"/>
    </location>
</feature>
<name>A0A174QEL7_9BACE</name>
<evidence type="ECO:0000256" key="1">
    <source>
        <dbReference type="SAM" id="Phobius"/>
    </source>
</evidence>
<protein>
    <recommendedName>
        <fullName evidence="4">DUF4122 domain-containing protein</fullName>
    </recommendedName>
</protein>
<evidence type="ECO:0008006" key="4">
    <source>
        <dbReference type="Google" id="ProtNLM"/>
    </source>
</evidence>
<accession>A0A174QEL7</accession>
<dbReference type="AlphaFoldDB" id="A0A174QEL7"/>
<dbReference type="Proteomes" id="UP000095657">
    <property type="component" value="Unassembled WGS sequence"/>
</dbReference>
<evidence type="ECO:0000313" key="2">
    <source>
        <dbReference type="EMBL" id="CUP69408.1"/>
    </source>
</evidence>
<dbReference type="RefSeq" id="WP_055172657.1">
    <property type="nucleotide sequence ID" value="NZ_CZAI01000006.1"/>
</dbReference>
<dbReference type="STRING" id="47678.ERS852494_02865"/>
<keyword evidence="1" id="KW-0812">Transmembrane</keyword>
<sequence length="258" mass="30370">MEIKIYFAVKVLCAIFILYRLWIFIFSQQVYDAWEKVYHMMRIARIKLWKYRKEYRIYREKKAEKARKKARRKKNVPETKVVQEKPVTVERPSQVDDNDVIGKTRIVYLEDPDVARKKPTHSEPLVREPIEEDEEINPEDVVQENKGLTKEEKEELMAPVGAEPDPDFNTAMTFEEMNNVVEVLTSATRDEQKAFRASMTIYHKLSGTEILNLLENEIGCQHKIGHLLNEYLDEAGKPLLRRRGTPKKKEVFDIGKFV</sequence>
<dbReference type="Pfam" id="PF13498">
    <property type="entry name" value="DUF4122"/>
    <property type="match status" value="1"/>
</dbReference>
<evidence type="ECO:0000313" key="3">
    <source>
        <dbReference type="Proteomes" id="UP000095657"/>
    </source>
</evidence>
<gene>
    <name evidence="2" type="ORF">ERS852494_02865</name>
</gene>
<organism evidence="2 3">
    <name type="scientific">Bacteroides caccae</name>
    <dbReference type="NCBI Taxonomy" id="47678"/>
    <lineage>
        <taxon>Bacteria</taxon>
        <taxon>Pseudomonadati</taxon>
        <taxon>Bacteroidota</taxon>
        <taxon>Bacteroidia</taxon>
        <taxon>Bacteroidales</taxon>
        <taxon>Bacteroidaceae</taxon>
        <taxon>Bacteroides</taxon>
    </lineage>
</organism>
<dbReference type="EMBL" id="CZAI01000006">
    <property type="protein sequence ID" value="CUP69408.1"/>
    <property type="molecule type" value="Genomic_DNA"/>
</dbReference>
<keyword evidence="1" id="KW-0472">Membrane</keyword>
<keyword evidence="1" id="KW-1133">Transmembrane helix</keyword>
<reference evidence="2 3" key="1">
    <citation type="submission" date="2015-09" db="EMBL/GenBank/DDBJ databases">
        <authorList>
            <consortium name="Pathogen Informatics"/>
        </authorList>
    </citation>
    <scope>NUCLEOTIDE SEQUENCE [LARGE SCALE GENOMIC DNA]</scope>
    <source>
        <strain evidence="2 3">2789STDY5834880</strain>
    </source>
</reference>